<dbReference type="PANTHER" id="PTHR22722">
    <property type="entry name" value="LOW-DENSITY LIPOPROTEIN RECEPTOR-RELATED PROTEIN 2-RELATED"/>
    <property type="match status" value="1"/>
</dbReference>
<dbReference type="InterPro" id="IPR023415">
    <property type="entry name" value="LDLR_class-A_CS"/>
</dbReference>
<dbReference type="GO" id="GO:0005886">
    <property type="term" value="C:plasma membrane"/>
    <property type="evidence" value="ECO:0007669"/>
    <property type="project" value="TreeGrafter"/>
</dbReference>
<evidence type="ECO:0000256" key="9">
    <source>
        <dbReference type="PROSITE-ProRule" id="PRU00124"/>
    </source>
</evidence>
<evidence type="ECO:0000256" key="1">
    <source>
        <dbReference type="ARBA" id="ARBA00004167"/>
    </source>
</evidence>
<dbReference type="PRINTS" id="PR00261">
    <property type="entry name" value="LDLRECEPTOR"/>
</dbReference>
<dbReference type="GO" id="GO:0043235">
    <property type="term" value="C:receptor complex"/>
    <property type="evidence" value="ECO:0007669"/>
    <property type="project" value="TreeGrafter"/>
</dbReference>
<dbReference type="PANTHER" id="PTHR22722:SF14">
    <property type="entry name" value="MEGALIN, ISOFORM A"/>
    <property type="match status" value="1"/>
</dbReference>
<accession>A0A8B8A3C4</accession>
<dbReference type="OrthoDB" id="10062665at2759"/>
<dbReference type="SUPFAM" id="SSF57424">
    <property type="entry name" value="LDL receptor-like module"/>
    <property type="match status" value="7"/>
</dbReference>
<evidence type="ECO:0000256" key="4">
    <source>
        <dbReference type="ARBA" id="ARBA00022989"/>
    </source>
</evidence>
<feature type="disulfide bond" evidence="9">
    <location>
        <begin position="272"/>
        <end position="287"/>
    </location>
</feature>
<dbReference type="PROSITE" id="PS01209">
    <property type="entry name" value="LDLRA_1"/>
    <property type="match status" value="2"/>
</dbReference>
<evidence type="ECO:0000256" key="6">
    <source>
        <dbReference type="ARBA" id="ARBA00023157"/>
    </source>
</evidence>
<dbReference type="Pfam" id="PF00057">
    <property type="entry name" value="Ldl_recept_a"/>
    <property type="match status" value="5"/>
</dbReference>
<keyword evidence="3" id="KW-0677">Repeat</keyword>
<feature type="disulfide bond" evidence="9">
    <location>
        <begin position="127"/>
        <end position="145"/>
    </location>
</feature>
<feature type="disulfide bond" evidence="9">
    <location>
        <begin position="353"/>
        <end position="368"/>
    </location>
</feature>
<feature type="disulfide bond" evidence="9">
    <location>
        <begin position="120"/>
        <end position="132"/>
    </location>
</feature>
<evidence type="ECO:0000256" key="2">
    <source>
        <dbReference type="ARBA" id="ARBA00022692"/>
    </source>
</evidence>
<dbReference type="InterPro" id="IPR051221">
    <property type="entry name" value="LDLR-related"/>
</dbReference>
<reference evidence="11" key="1">
    <citation type="submission" date="2025-08" db="UniProtKB">
        <authorList>
            <consortium name="RefSeq"/>
        </authorList>
    </citation>
    <scope>IDENTIFICATION</scope>
</reference>
<protein>
    <submittedName>
        <fullName evidence="11">Very low-density lipoprotein receptor-like isoform X1</fullName>
    </submittedName>
</protein>
<dbReference type="AlphaFoldDB" id="A0A8B8A3C4"/>
<keyword evidence="6 9" id="KW-1015">Disulfide bond</keyword>
<dbReference type="SMART" id="SM00192">
    <property type="entry name" value="LDLa"/>
    <property type="match status" value="7"/>
</dbReference>
<dbReference type="CDD" id="cd00112">
    <property type="entry name" value="LDLa"/>
    <property type="match status" value="7"/>
</dbReference>
<evidence type="ECO:0000256" key="8">
    <source>
        <dbReference type="ARBA" id="ARBA00023180"/>
    </source>
</evidence>
<feature type="disulfide bond" evidence="9">
    <location>
        <begin position="408"/>
        <end position="423"/>
    </location>
</feature>
<keyword evidence="4" id="KW-1133">Transmembrane helix</keyword>
<evidence type="ECO:0000256" key="7">
    <source>
        <dbReference type="ARBA" id="ARBA00023170"/>
    </source>
</evidence>
<feature type="disulfide bond" evidence="9">
    <location>
        <begin position="313"/>
        <end position="328"/>
    </location>
</feature>
<comment type="caution">
    <text evidence="9">Lacks conserved residue(s) required for the propagation of feature annotation.</text>
</comment>
<keyword evidence="8" id="KW-0325">Glycoprotein</keyword>
<gene>
    <name evidence="11" type="primary">LOC110991068</name>
</gene>
<keyword evidence="10" id="KW-1185">Reference proteome</keyword>
<dbReference type="GeneID" id="110991068"/>
<feature type="disulfide bond" evidence="9">
    <location>
        <begin position="448"/>
        <end position="463"/>
    </location>
</feature>
<dbReference type="RefSeq" id="XP_022111872.1">
    <property type="nucleotide sequence ID" value="XM_022256180.1"/>
</dbReference>
<proteinExistence type="predicted"/>
<dbReference type="InterPro" id="IPR036055">
    <property type="entry name" value="LDL_receptor-like_sf"/>
</dbReference>
<evidence type="ECO:0000256" key="5">
    <source>
        <dbReference type="ARBA" id="ARBA00023136"/>
    </source>
</evidence>
<keyword evidence="5" id="KW-0472">Membrane</keyword>
<keyword evidence="2" id="KW-0812">Transmembrane</keyword>
<comment type="subcellular location">
    <subcellularLocation>
        <location evidence="1">Membrane</location>
        <topology evidence="1">Single-pass membrane protein</topology>
    </subcellularLocation>
</comment>
<name>A0A8B8A3C4_ACAPL</name>
<feature type="disulfide bond" evidence="9">
    <location>
        <begin position="231"/>
        <end position="246"/>
    </location>
</feature>
<keyword evidence="7" id="KW-0675">Receptor</keyword>
<feature type="disulfide bond" evidence="9">
    <location>
        <begin position="139"/>
        <end position="154"/>
    </location>
</feature>
<dbReference type="Proteomes" id="UP000694845">
    <property type="component" value="Unplaced"/>
</dbReference>
<sequence length="524" mass="57265">MLHSHHQMSGYFLSSRPLSLASLCLIFLGLCSGGASGIWFGRPGEGWMRNRVIWQRPGVEESGPVVTEDRAQHPGTVNRDYWSTAGEEDDKRNGQLTSNVLFNLIRGKGRTSTTKRSAECESNEFRCDDGSCIPETLQCNGEPDCLQGTDEDECEFPNRQVAAWISGDRRVAGYPTAERVPNNELEQFSNCVQKLIYGLRVAGLSTRAPNCSVGFKKCALQEKCYDIRYTCDGHPDCLDASDELNCASILCPAAGYIKCEDGWQCYNGAHTCDGWVDCRDGSDEKNCGHRPCLGVNQVKCADKEQCYREDYTCDAIIDCADGSDEHNCSTFHCGHGFKKCANGLQCFSTSKQCDGIVQCVDGSDEADCPIQEGNNGSLNNSSPVAPAWHCQHEPCADGSKCYLANLRCDGISACDDGSDEWGCATFSCPAHKVKCEDRSQCIWEEWLCDGEVHCNDGSEERGCSTYVPHFIDEVGSTEYVEDLNATTASTFPTAAANTQLPTTSITLGETHFDNTTASGEPPDD</sequence>
<dbReference type="Gene3D" id="4.10.400.10">
    <property type="entry name" value="Low-density Lipoprotein Receptor"/>
    <property type="match status" value="7"/>
</dbReference>
<dbReference type="InterPro" id="IPR002172">
    <property type="entry name" value="LDrepeatLR_classA_rpt"/>
</dbReference>
<dbReference type="PROSITE" id="PS50068">
    <property type="entry name" value="LDLRA_2"/>
    <property type="match status" value="7"/>
</dbReference>
<evidence type="ECO:0000256" key="3">
    <source>
        <dbReference type="ARBA" id="ARBA00022737"/>
    </source>
</evidence>
<evidence type="ECO:0000313" key="10">
    <source>
        <dbReference type="Proteomes" id="UP000694845"/>
    </source>
</evidence>
<dbReference type="KEGG" id="aplc:110991068"/>
<evidence type="ECO:0000313" key="11">
    <source>
        <dbReference type="RefSeq" id="XP_022111872.1"/>
    </source>
</evidence>
<organism evidence="10 11">
    <name type="scientific">Acanthaster planci</name>
    <name type="common">Crown-of-thorns starfish</name>
    <dbReference type="NCBI Taxonomy" id="133434"/>
    <lineage>
        <taxon>Eukaryota</taxon>
        <taxon>Metazoa</taxon>
        <taxon>Echinodermata</taxon>
        <taxon>Eleutherozoa</taxon>
        <taxon>Asterozoa</taxon>
        <taxon>Asteroidea</taxon>
        <taxon>Valvatacea</taxon>
        <taxon>Valvatida</taxon>
        <taxon>Acanthasteridae</taxon>
        <taxon>Acanthaster</taxon>
    </lineage>
</organism>